<protein>
    <submittedName>
        <fullName evidence="2">Uncharacterized protein</fullName>
    </submittedName>
</protein>
<feature type="signal peptide" evidence="1">
    <location>
        <begin position="1"/>
        <end position="28"/>
    </location>
</feature>
<evidence type="ECO:0000313" key="3">
    <source>
        <dbReference type="Proteomes" id="UP000185062"/>
    </source>
</evidence>
<keyword evidence="1" id="KW-0732">Signal</keyword>
<dbReference type="Proteomes" id="UP000185062">
    <property type="component" value="Unassembled WGS sequence"/>
</dbReference>
<dbReference type="RefSeq" id="WP_036572785.1">
    <property type="nucleotide sequence ID" value="NZ_FSRO01000001.1"/>
</dbReference>
<dbReference type="EMBL" id="FSRO01000001">
    <property type="protein sequence ID" value="SIO26015.1"/>
    <property type="molecule type" value="Genomic_DNA"/>
</dbReference>
<proteinExistence type="predicted"/>
<evidence type="ECO:0000256" key="1">
    <source>
        <dbReference type="SAM" id="SignalP"/>
    </source>
</evidence>
<feature type="chain" id="PRO_5009936528" evidence="1">
    <location>
        <begin position="29"/>
        <end position="246"/>
    </location>
</feature>
<sequence>MIKSDNFRLYINALAAILWMSAGQAAFAHTRLQVPQINEGERVFNNVVIGHGCGDKAIIGSSVVFPDGVDSTILVNDVAHEGPLTDFVENWGNLNQMAITRAVFTNADEKVDANGNVVGFWFGGGEGMNAHHMALLPFRTSAALINPESCARSVTFNISIVDVCEISGIDGLVHGETANLWTQKVGTVFDYTGETDTGPAPLKIQRVSALPESCGEGVDVIVKPSANQINRDMPIKINGQQVWPQP</sequence>
<accession>A0A1N6I298</accession>
<name>A0A1N6I298_9PROT</name>
<reference evidence="2 3" key="1">
    <citation type="submission" date="2016-12" db="EMBL/GenBank/DDBJ databases">
        <authorList>
            <person name="Song W.-J."/>
            <person name="Kurnit D.M."/>
        </authorList>
    </citation>
    <scope>NUCLEOTIDE SEQUENCE [LARGE SCALE GENOMIC DNA]</scope>
    <source>
        <strain evidence="2 3">ATCC 49181</strain>
    </source>
</reference>
<gene>
    <name evidence="2" type="ORF">SAMN02743940_1491</name>
</gene>
<dbReference type="eggNOG" id="ENOG5033JBS">
    <property type="taxonomic scope" value="Bacteria"/>
</dbReference>
<keyword evidence="3" id="KW-1185">Reference proteome</keyword>
<organism evidence="2 3">
    <name type="scientific">Nitrosomonas cryotolerans ATCC 49181</name>
    <dbReference type="NCBI Taxonomy" id="1131553"/>
    <lineage>
        <taxon>Bacteria</taxon>
        <taxon>Pseudomonadati</taxon>
        <taxon>Pseudomonadota</taxon>
        <taxon>Betaproteobacteria</taxon>
        <taxon>Nitrosomonadales</taxon>
        <taxon>Nitrosomonadaceae</taxon>
        <taxon>Nitrosomonas</taxon>
    </lineage>
</organism>
<dbReference type="AlphaFoldDB" id="A0A1N6I298"/>
<evidence type="ECO:0000313" key="2">
    <source>
        <dbReference type="EMBL" id="SIO26015.1"/>
    </source>
</evidence>